<evidence type="ECO:0000313" key="1">
    <source>
        <dbReference type="EMBL" id="ETK81344.1"/>
    </source>
</evidence>
<sequence length="62" mass="7036">MAPDVLSNTSSGVDTLVTNWYLFTQWFPAVRMELKQVKRTAERSFIAFSTTSFTISALTMQI</sequence>
<dbReference type="VEuPathDB" id="FungiDB:PPTG_03460"/>
<gene>
    <name evidence="1" type="ORF">L915_13159</name>
</gene>
<reference evidence="1" key="1">
    <citation type="submission" date="2013-11" db="EMBL/GenBank/DDBJ databases">
        <title>The Genome Sequence of Phytophthora parasitica CJ02B3.</title>
        <authorList>
            <consortium name="The Broad Institute Genomics Platform"/>
            <person name="Russ C."/>
            <person name="Tyler B."/>
            <person name="Panabieres F."/>
            <person name="Shan W."/>
            <person name="Tripathy S."/>
            <person name="Grunwald N."/>
            <person name="Machado M."/>
            <person name="Johnson C.S."/>
            <person name="Arredondo F."/>
            <person name="Hong C."/>
            <person name="Coffey M."/>
            <person name="Young S.K."/>
            <person name="Zeng Q."/>
            <person name="Gargeya S."/>
            <person name="Fitzgerald M."/>
            <person name="Abouelleil A."/>
            <person name="Alvarado L."/>
            <person name="Chapman S.B."/>
            <person name="Gainer-Dewar J."/>
            <person name="Goldberg J."/>
            <person name="Griggs A."/>
            <person name="Gujja S."/>
            <person name="Hansen M."/>
            <person name="Howarth C."/>
            <person name="Imamovic A."/>
            <person name="Ireland A."/>
            <person name="Larimer J."/>
            <person name="McCowan C."/>
            <person name="Murphy C."/>
            <person name="Pearson M."/>
            <person name="Poon T.W."/>
            <person name="Priest M."/>
            <person name="Roberts A."/>
            <person name="Saif S."/>
            <person name="Shea T."/>
            <person name="Sykes S."/>
            <person name="Wortman J."/>
            <person name="Nusbaum C."/>
            <person name="Birren B."/>
        </authorList>
    </citation>
    <scope>NUCLEOTIDE SEQUENCE [LARGE SCALE GENOMIC DNA]</scope>
    <source>
        <strain evidence="1">CJ02B3</strain>
    </source>
</reference>
<name>W2GEI3_PHYNI</name>
<feature type="non-terminal residue" evidence="1">
    <location>
        <position position="62"/>
    </location>
</feature>
<proteinExistence type="predicted"/>
<dbReference type="AlphaFoldDB" id="W2GEI3"/>
<dbReference type="EMBL" id="KI687507">
    <property type="protein sequence ID" value="ETK81344.1"/>
    <property type="molecule type" value="Genomic_DNA"/>
</dbReference>
<protein>
    <submittedName>
        <fullName evidence="1">Uncharacterized protein</fullName>
    </submittedName>
</protein>
<accession>W2GEI3</accession>
<dbReference type="Proteomes" id="UP000053236">
    <property type="component" value="Unassembled WGS sequence"/>
</dbReference>
<organism evidence="1">
    <name type="scientific">Phytophthora nicotianae</name>
    <name type="common">Potato buckeye rot agent</name>
    <name type="synonym">Phytophthora parasitica</name>
    <dbReference type="NCBI Taxonomy" id="4792"/>
    <lineage>
        <taxon>Eukaryota</taxon>
        <taxon>Sar</taxon>
        <taxon>Stramenopiles</taxon>
        <taxon>Oomycota</taxon>
        <taxon>Peronosporomycetes</taxon>
        <taxon>Peronosporales</taxon>
        <taxon>Peronosporaceae</taxon>
        <taxon>Phytophthora</taxon>
    </lineage>
</organism>